<dbReference type="eggNOG" id="COG2270">
    <property type="taxonomic scope" value="Bacteria"/>
</dbReference>
<reference evidence="10" key="1">
    <citation type="journal article" date="2010" name="Stand. Genomic Sci.">
        <title>Complete genome sequence of 'Thermobaculum terrenum' type strain (YNP1).</title>
        <authorList>
            <person name="Kiss H."/>
            <person name="Cleland D."/>
            <person name="Lapidus A."/>
            <person name="Lucas S."/>
            <person name="Glavina Del Rio T."/>
            <person name="Nolan M."/>
            <person name="Tice H."/>
            <person name="Han C."/>
            <person name="Goodwin L."/>
            <person name="Pitluck S."/>
            <person name="Liolios K."/>
            <person name="Ivanova N."/>
            <person name="Mavromatis K."/>
            <person name="Ovchinnikova G."/>
            <person name="Pati A."/>
            <person name="Chen A."/>
            <person name="Palaniappan K."/>
            <person name="Land M."/>
            <person name="Hauser L."/>
            <person name="Chang Y."/>
            <person name="Jeffries C."/>
            <person name="Lu M."/>
            <person name="Brettin T."/>
            <person name="Detter J."/>
            <person name="Goker M."/>
            <person name="Tindall B."/>
            <person name="Beck B."/>
            <person name="McDermott T."/>
            <person name="Woyke T."/>
            <person name="Bristow J."/>
            <person name="Eisen J."/>
            <person name="Markowitz V."/>
            <person name="Hugenholtz P."/>
            <person name="Kyrpides N."/>
            <person name="Klenk H."/>
            <person name="Cheng J."/>
        </authorList>
    </citation>
    <scope>NUCLEOTIDE SEQUENCE [LARGE SCALE GENOMIC DNA]</scope>
    <source>
        <strain evidence="10">ATCC BAA-798 / YNP1</strain>
    </source>
</reference>
<evidence type="ECO:0000313" key="10">
    <source>
        <dbReference type="Proteomes" id="UP000000323"/>
    </source>
</evidence>
<proteinExistence type="inferred from homology"/>
<dbReference type="InterPro" id="IPR036259">
    <property type="entry name" value="MFS_trans_sf"/>
</dbReference>
<organism evidence="9 10">
    <name type="scientific">Thermobaculum terrenum (strain ATCC BAA-798 / CCMEE 7001 / YNP1)</name>
    <dbReference type="NCBI Taxonomy" id="525904"/>
    <lineage>
        <taxon>Bacteria</taxon>
        <taxon>Bacillati</taxon>
        <taxon>Chloroflexota</taxon>
        <taxon>Chloroflexia</taxon>
        <taxon>Candidatus Thermobaculales</taxon>
        <taxon>Candidatus Thermobaculaceae</taxon>
        <taxon>Thermobaculum</taxon>
    </lineage>
</organism>
<evidence type="ECO:0000256" key="2">
    <source>
        <dbReference type="ARBA" id="ARBA00005241"/>
    </source>
</evidence>
<dbReference type="KEGG" id="ttr:Tter_2382"/>
<gene>
    <name evidence="9" type="ordered locus">Tter_2382</name>
</gene>
<dbReference type="GO" id="GO:0022857">
    <property type="term" value="F:transmembrane transporter activity"/>
    <property type="evidence" value="ECO:0007669"/>
    <property type="project" value="InterPro"/>
</dbReference>
<keyword evidence="10" id="KW-1185">Reference proteome</keyword>
<dbReference type="PROSITE" id="PS50850">
    <property type="entry name" value="MFS"/>
    <property type="match status" value="1"/>
</dbReference>
<dbReference type="EMBL" id="CP001826">
    <property type="protein sequence ID" value="ACZ43279.1"/>
    <property type="molecule type" value="Genomic_DNA"/>
</dbReference>
<keyword evidence="3 7" id="KW-0812">Transmembrane</keyword>
<feature type="transmembrane region" description="Helical" evidence="7">
    <location>
        <begin position="257"/>
        <end position="276"/>
    </location>
</feature>
<evidence type="ECO:0000313" key="9">
    <source>
        <dbReference type="EMBL" id="ACZ43279.1"/>
    </source>
</evidence>
<dbReference type="InterPro" id="IPR020846">
    <property type="entry name" value="MFS_dom"/>
</dbReference>
<feature type="transmembrane region" description="Helical" evidence="7">
    <location>
        <begin position="30"/>
        <end position="51"/>
    </location>
</feature>
<feature type="transmembrane region" description="Helical" evidence="7">
    <location>
        <begin position="193"/>
        <end position="218"/>
    </location>
</feature>
<evidence type="ECO:0000256" key="5">
    <source>
        <dbReference type="ARBA" id="ARBA00023136"/>
    </source>
</evidence>
<dbReference type="InterPro" id="IPR024989">
    <property type="entry name" value="MFS_assoc_dom"/>
</dbReference>
<dbReference type="Gene3D" id="1.20.1250.20">
    <property type="entry name" value="MFS general substrate transporter like domains"/>
    <property type="match status" value="2"/>
</dbReference>
<feature type="transmembrane region" description="Helical" evidence="7">
    <location>
        <begin position="230"/>
        <end position="250"/>
    </location>
</feature>
<feature type="transmembrane region" description="Helical" evidence="7">
    <location>
        <begin position="88"/>
        <end position="106"/>
    </location>
</feature>
<dbReference type="Proteomes" id="UP000000323">
    <property type="component" value="Chromosome 2"/>
</dbReference>
<accession>D1CHQ8</accession>
<feature type="region of interest" description="Disordered" evidence="6">
    <location>
        <begin position="374"/>
        <end position="394"/>
    </location>
</feature>
<evidence type="ECO:0000256" key="1">
    <source>
        <dbReference type="ARBA" id="ARBA00004651"/>
    </source>
</evidence>
<evidence type="ECO:0000256" key="4">
    <source>
        <dbReference type="ARBA" id="ARBA00022989"/>
    </source>
</evidence>
<evidence type="ECO:0000256" key="7">
    <source>
        <dbReference type="SAM" id="Phobius"/>
    </source>
</evidence>
<evidence type="ECO:0000256" key="3">
    <source>
        <dbReference type="ARBA" id="ARBA00022692"/>
    </source>
</evidence>
<evidence type="ECO:0000256" key="6">
    <source>
        <dbReference type="SAM" id="MobiDB-lite"/>
    </source>
</evidence>
<dbReference type="Pfam" id="PF12832">
    <property type="entry name" value="MFS_1_like"/>
    <property type="match status" value="1"/>
</dbReference>
<keyword evidence="5 7" id="KW-0472">Membrane</keyword>
<name>D1CHQ8_THET1</name>
<feature type="transmembrane region" description="Helical" evidence="7">
    <location>
        <begin position="150"/>
        <end position="172"/>
    </location>
</feature>
<dbReference type="GO" id="GO:0005886">
    <property type="term" value="C:plasma membrane"/>
    <property type="evidence" value="ECO:0007669"/>
    <property type="project" value="UniProtKB-SubCell"/>
</dbReference>
<dbReference type="AlphaFoldDB" id="D1CHQ8"/>
<protein>
    <submittedName>
        <fullName evidence="9">Major facilitator superfamily MFS_1</fullName>
    </submittedName>
</protein>
<feature type="transmembrane region" description="Helical" evidence="7">
    <location>
        <begin position="316"/>
        <end position="340"/>
    </location>
</feature>
<dbReference type="PANTHER" id="PTHR16172">
    <property type="entry name" value="MAJOR FACILITATOR SUPERFAMILY DOMAIN-CONTAINING PROTEIN 6-LIKE"/>
    <property type="match status" value="1"/>
</dbReference>
<feature type="domain" description="Major facilitator superfamily (MFS) profile" evidence="8">
    <location>
        <begin position="192"/>
        <end position="394"/>
    </location>
</feature>
<feature type="compositionally biased region" description="Low complexity" evidence="6">
    <location>
        <begin position="378"/>
        <end position="394"/>
    </location>
</feature>
<dbReference type="HOGENOM" id="CLU_013133_6_1_0"/>
<feature type="transmembrane region" description="Helical" evidence="7">
    <location>
        <begin position="5"/>
        <end position="24"/>
    </location>
</feature>
<dbReference type="STRING" id="525904.Tter_2382"/>
<sequence>MRLCYWWWFAAIGAFTPFASLYYREMGLEGIQIGVLTAMSSVGTAFLAPVWGAMADKYAVHKGLLGGLLLGGALGALLLARAGSFPHALLAVALLAACVSPVPSFLDSYAVQISERSGTSYGAMRVWGSIAYILATWSLGHLMGVEVSRLFIYCYAACLLLTMLSSWGLPRLREHAVHAMWSSFKRVLSKRALVVFLLLTYVIAAAMSTMYSFFGIYVREIGGTTTMLGTASSLAAISELPIIAGSGLLVRVLGPRRLLMIAVASYTVRLGVYGFLPYTHWVLGIQLIHGLCFGAYLVSTVTLAHRLAGRELAATAQAMLASISMGFGSITGSVMGGALLDALGTVGIYKLAAGMMLAALAALTLSMHLLEEGEETQATPAEASEAAASPTGQP</sequence>
<feature type="transmembrane region" description="Helical" evidence="7">
    <location>
        <begin position="346"/>
        <end position="365"/>
    </location>
</feature>
<dbReference type="SUPFAM" id="SSF103473">
    <property type="entry name" value="MFS general substrate transporter"/>
    <property type="match status" value="1"/>
</dbReference>
<dbReference type="PANTHER" id="PTHR16172:SF41">
    <property type="entry name" value="MAJOR FACILITATOR SUPERFAMILY DOMAIN-CONTAINING PROTEIN 6-LIKE"/>
    <property type="match status" value="1"/>
</dbReference>
<feature type="transmembrane region" description="Helical" evidence="7">
    <location>
        <begin position="126"/>
        <end position="144"/>
    </location>
</feature>
<comment type="subcellular location">
    <subcellularLocation>
        <location evidence="1">Cell membrane</location>
        <topology evidence="1">Multi-pass membrane protein</topology>
    </subcellularLocation>
</comment>
<feature type="transmembrane region" description="Helical" evidence="7">
    <location>
        <begin position="63"/>
        <end position="82"/>
    </location>
</feature>
<keyword evidence="4 7" id="KW-1133">Transmembrane helix</keyword>
<dbReference type="InterPro" id="IPR051717">
    <property type="entry name" value="MFS_MFSD6"/>
</dbReference>
<evidence type="ECO:0000259" key="8">
    <source>
        <dbReference type="PROSITE" id="PS50850"/>
    </source>
</evidence>
<comment type="similarity">
    <text evidence="2">Belongs to the major facilitator superfamily. MFSD6 family.</text>
</comment>
<feature type="transmembrane region" description="Helical" evidence="7">
    <location>
        <begin position="282"/>
        <end position="304"/>
    </location>
</feature>